<evidence type="ECO:0008006" key="5">
    <source>
        <dbReference type="Google" id="ProtNLM"/>
    </source>
</evidence>
<dbReference type="Proteomes" id="UP000283630">
    <property type="component" value="Unassembled WGS sequence"/>
</dbReference>
<feature type="transmembrane region" description="Helical" evidence="2">
    <location>
        <begin position="150"/>
        <end position="172"/>
    </location>
</feature>
<organism evidence="3 4">
    <name type="scientific">Dorea formicigenerans</name>
    <dbReference type="NCBI Taxonomy" id="39486"/>
    <lineage>
        <taxon>Bacteria</taxon>
        <taxon>Bacillati</taxon>
        <taxon>Bacillota</taxon>
        <taxon>Clostridia</taxon>
        <taxon>Lachnospirales</taxon>
        <taxon>Lachnospiraceae</taxon>
        <taxon>Dorea</taxon>
    </lineage>
</organism>
<dbReference type="EMBL" id="QRWH01000019">
    <property type="protein sequence ID" value="RGT06951.1"/>
    <property type="molecule type" value="Genomic_DNA"/>
</dbReference>
<gene>
    <name evidence="3" type="ORF">DWX53_14255</name>
</gene>
<keyword evidence="2" id="KW-0472">Membrane</keyword>
<dbReference type="Pfam" id="PF10661">
    <property type="entry name" value="EssA"/>
    <property type="match status" value="1"/>
</dbReference>
<dbReference type="InterPro" id="IPR034026">
    <property type="entry name" value="EssA"/>
</dbReference>
<keyword evidence="2" id="KW-1133">Transmembrane helix</keyword>
<evidence type="ECO:0000313" key="4">
    <source>
        <dbReference type="Proteomes" id="UP000283630"/>
    </source>
</evidence>
<feature type="region of interest" description="Disordered" evidence="1">
    <location>
        <begin position="1"/>
        <end position="23"/>
    </location>
</feature>
<dbReference type="AlphaFoldDB" id="A0A412MBK0"/>
<evidence type="ECO:0000256" key="1">
    <source>
        <dbReference type="SAM" id="MobiDB-lite"/>
    </source>
</evidence>
<name>A0A412MBK0_9FIRM</name>
<keyword evidence="2" id="KW-0812">Transmembrane</keyword>
<protein>
    <recommendedName>
        <fullName evidence="5">Firmicute eSAT-6 protein secretion system EssA</fullName>
    </recommendedName>
</protein>
<accession>A0A412MBK0</accession>
<reference evidence="3 4" key="1">
    <citation type="submission" date="2018-08" db="EMBL/GenBank/DDBJ databases">
        <title>A genome reference for cultivated species of the human gut microbiota.</title>
        <authorList>
            <person name="Zou Y."/>
            <person name="Xue W."/>
            <person name="Luo G."/>
        </authorList>
    </citation>
    <scope>NUCLEOTIDE SEQUENCE [LARGE SCALE GENOMIC DNA]</scope>
    <source>
        <strain evidence="3 4">AF19-4AC</strain>
    </source>
</reference>
<evidence type="ECO:0000313" key="3">
    <source>
        <dbReference type="EMBL" id="RGT06951.1"/>
    </source>
</evidence>
<comment type="caution">
    <text evidence="3">The sequence shown here is derived from an EMBL/GenBank/DDBJ whole genome shotgun (WGS) entry which is preliminary data.</text>
</comment>
<sequence length="191" mass="22706">MYPQQCRASTRKSQGKLERCSSREPSGFSRRLFENMRNVCMGKMDDTGKALEKNINSNIEFDTSVLQEKNETYSSLTDTYGIDLFTDQYEEKIEKVHLKEYDAYQKIEKKLFETDLESGKDEYERIQDQLFLYTGSEVKKEEIEKEDNALGVNIAITGIMLILFFFIFFLVFDKRRKRRREDAINNYTYEY</sequence>
<evidence type="ECO:0000256" key="2">
    <source>
        <dbReference type="SAM" id="Phobius"/>
    </source>
</evidence>
<proteinExistence type="predicted"/>